<dbReference type="InterPro" id="IPR024370">
    <property type="entry name" value="PBP_domain"/>
</dbReference>
<dbReference type="Gene3D" id="3.40.190.10">
    <property type="entry name" value="Periplasmic binding protein-like II"/>
    <property type="match status" value="2"/>
</dbReference>
<keyword evidence="4" id="KW-0808">Transferase</keyword>
<evidence type="ECO:0000313" key="4">
    <source>
        <dbReference type="EMBL" id="GDZ96186.1"/>
    </source>
</evidence>
<protein>
    <submittedName>
        <fullName evidence="4">Putative serine/threonine kinase</fullName>
    </submittedName>
</protein>
<dbReference type="InterPro" id="IPR011009">
    <property type="entry name" value="Kinase-like_dom_sf"/>
</dbReference>
<dbReference type="EMBL" id="BJCD01000081">
    <property type="protein sequence ID" value="GDZ96186.1"/>
    <property type="molecule type" value="Genomic_DNA"/>
</dbReference>
<dbReference type="GO" id="GO:0004672">
    <property type="term" value="F:protein kinase activity"/>
    <property type="evidence" value="ECO:0007669"/>
    <property type="project" value="InterPro"/>
</dbReference>
<gene>
    <name evidence="4" type="ORF">PA905_46200</name>
</gene>
<keyword evidence="4" id="KW-0418">Kinase</keyword>
<evidence type="ECO:0000256" key="1">
    <source>
        <dbReference type="ARBA" id="ARBA00022729"/>
    </source>
</evidence>
<proteinExistence type="predicted"/>
<dbReference type="Pfam" id="PF12849">
    <property type="entry name" value="PBP_like_2"/>
    <property type="match status" value="1"/>
</dbReference>
<dbReference type="InterPro" id="IPR050811">
    <property type="entry name" value="Phosphate_ABC_transporter"/>
</dbReference>
<dbReference type="GO" id="GO:0005524">
    <property type="term" value="F:ATP binding"/>
    <property type="evidence" value="ECO:0007669"/>
    <property type="project" value="InterPro"/>
</dbReference>
<comment type="caution">
    <text evidence="4">The sequence shown here is derived from an EMBL/GenBank/DDBJ whole genome shotgun (WGS) entry which is preliminary data.</text>
</comment>
<dbReference type="SUPFAM" id="SSF53850">
    <property type="entry name" value="Periplasmic binding protein-like II"/>
    <property type="match status" value="1"/>
</dbReference>
<dbReference type="PROSITE" id="PS50011">
    <property type="entry name" value="PROTEIN_KINASE_DOM"/>
    <property type="match status" value="1"/>
</dbReference>
<accession>A0A4P5ZJ62</accession>
<keyword evidence="2" id="KW-0472">Membrane</keyword>
<dbReference type="PANTHER" id="PTHR30570">
    <property type="entry name" value="PERIPLASMIC PHOSPHATE BINDING COMPONENT OF PHOSPHATE ABC TRANSPORTER"/>
    <property type="match status" value="1"/>
</dbReference>
<reference evidence="5" key="1">
    <citation type="submission" date="2019-02" db="EMBL/GenBank/DDBJ databases">
        <title>Draft genome sequence of Planktothrix agardhii NIES-905.</title>
        <authorList>
            <person name="Yamaguchi H."/>
            <person name="Suzuki S."/>
            <person name="Kawachi M."/>
        </authorList>
    </citation>
    <scope>NUCLEOTIDE SEQUENCE [LARGE SCALE GENOMIC DNA]</scope>
    <source>
        <strain evidence="5">CCAP 1459/11A</strain>
    </source>
</reference>
<dbReference type="RefSeq" id="WP_141296276.1">
    <property type="nucleotide sequence ID" value="NZ_BJCD01000081.1"/>
</dbReference>
<dbReference type="PANTHER" id="PTHR30570:SF1">
    <property type="entry name" value="PHOSPHATE-BINDING PROTEIN PSTS"/>
    <property type="match status" value="1"/>
</dbReference>
<sequence>MTLPKFKPKVPRRSVEEFKRQGMWTITGRLSYLTYGLRYGLYYLIPPSLRWFLPLIQEDVRDLFRPETEAETASEGIAPSVEIEEEFPASSLQLYEKYRCPFNNPLNCQESRQAPPNPPCTGGLGGADNPEIKSCPKCGFPTPLPQQGEIQGKRGRYRIERFINSRDQKRIYTGIQLIEEQPVIIQEYLLPKRYFNEKEAIQTQIAFENISGISLADGRIQTGRITEVIEAISDRNDRERCYLITTINDGITARTYLTRKGAMSPRQMRYFTNQALQSLEYLHGQKFRLPNGQIQASFVHGNLSLDSVFISPQEQLYFHDPQFRVYLGDLALWERLFDPPPSVRLIPTVAQDLKALGYVCFYLLAGGERDYNDRFFDPRLSQDWGKTDIALKLFLLRLLELDIPFSSATEARRALLNLPEENLLVETHHGASLPTEETRKRRKKWWWWLLLFFLVGLLVSGLAWWLWRRPVAMAKNNIPCCISDVAGVPTGEFTYSGEENGIWNYIWRQPNLIKKDQTLEAEFAERRPQLQLKYLPQPTGEKAIAEVQSGNVDFAISSLTTNLSNDLKARTFAYDGLTVYVPFSYEQRELSLPKYLNGQISIQQLQQLYTGRITNWQQLGGPDLPVRLYIPKSQEAIRLFEDRVLQEAELIAQFRKMVERGDRTSRSGNSEGNMPKIVQMSTIPALRTVLQEFENEQIGAIGFGAISQVFGQCSVYPLAIGDRNNNFIQPLIQENQQPIDPTTDLCGQKGSYYPDYQAFQKGDYPLAYPLAVIFRRDNRREAIGDRFAEILNTQESQELLSKTGITPIFNP</sequence>
<feature type="transmembrane region" description="Helical" evidence="2">
    <location>
        <begin position="445"/>
        <end position="467"/>
    </location>
</feature>
<evidence type="ECO:0000259" key="3">
    <source>
        <dbReference type="PROSITE" id="PS50011"/>
    </source>
</evidence>
<name>A0A4P5ZJ62_PLAAG</name>
<dbReference type="Gene3D" id="1.10.510.10">
    <property type="entry name" value="Transferase(Phosphotransferase) domain 1"/>
    <property type="match status" value="1"/>
</dbReference>
<keyword evidence="1" id="KW-0732">Signal</keyword>
<feature type="domain" description="Protein kinase" evidence="3">
    <location>
        <begin position="157"/>
        <end position="584"/>
    </location>
</feature>
<dbReference type="AlphaFoldDB" id="A0A4P5ZJ62"/>
<keyword evidence="2" id="KW-0812">Transmembrane</keyword>
<dbReference type="InterPro" id="IPR000719">
    <property type="entry name" value="Prot_kinase_dom"/>
</dbReference>
<organism evidence="4 5">
    <name type="scientific">Planktothrix agardhii CCAP 1459/11A</name>
    <dbReference type="NCBI Taxonomy" id="282420"/>
    <lineage>
        <taxon>Bacteria</taxon>
        <taxon>Bacillati</taxon>
        <taxon>Cyanobacteriota</taxon>
        <taxon>Cyanophyceae</taxon>
        <taxon>Oscillatoriophycideae</taxon>
        <taxon>Oscillatoriales</taxon>
        <taxon>Microcoleaceae</taxon>
        <taxon>Planktothrix</taxon>
    </lineage>
</organism>
<dbReference type="Proteomes" id="UP000299794">
    <property type="component" value="Unassembled WGS sequence"/>
</dbReference>
<keyword evidence="2" id="KW-1133">Transmembrane helix</keyword>
<dbReference type="SUPFAM" id="SSF56112">
    <property type="entry name" value="Protein kinase-like (PK-like)"/>
    <property type="match status" value="1"/>
</dbReference>
<evidence type="ECO:0000313" key="5">
    <source>
        <dbReference type="Proteomes" id="UP000299794"/>
    </source>
</evidence>
<evidence type="ECO:0000256" key="2">
    <source>
        <dbReference type="SAM" id="Phobius"/>
    </source>
</evidence>